<dbReference type="InterPro" id="IPR006665">
    <property type="entry name" value="OmpA-like"/>
</dbReference>
<proteinExistence type="predicted"/>
<comment type="subcellular location">
    <subcellularLocation>
        <location evidence="1">Cell outer membrane</location>
    </subcellularLocation>
</comment>
<dbReference type="Gene3D" id="3.30.1330.60">
    <property type="entry name" value="OmpA-like domain"/>
    <property type="match status" value="1"/>
</dbReference>
<dbReference type="InterPro" id="IPR028974">
    <property type="entry name" value="TSP_type-3_rpt"/>
</dbReference>
<evidence type="ECO:0000259" key="5">
    <source>
        <dbReference type="PROSITE" id="PS50234"/>
    </source>
</evidence>
<keyword evidence="8" id="KW-1185">Reference proteome</keyword>
<evidence type="ECO:0000256" key="2">
    <source>
        <dbReference type="ARBA" id="ARBA00023136"/>
    </source>
</evidence>
<dbReference type="PANTHER" id="PTHR30329">
    <property type="entry name" value="STATOR ELEMENT OF FLAGELLAR MOTOR COMPLEX"/>
    <property type="match status" value="1"/>
</dbReference>
<dbReference type="InterPro" id="IPR002035">
    <property type="entry name" value="VWF_A"/>
</dbReference>
<keyword evidence="3" id="KW-0998">Cell outer membrane</keyword>
<accession>A0A0S3QV02</accession>
<dbReference type="Pfam" id="PF00691">
    <property type="entry name" value="OmpA"/>
    <property type="match status" value="1"/>
</dbReference>
<dbReference type="Gene3D" id="3.40.50.410">
    <property type="entry name" value="von Willebrand factor, type A domain"/>
    <property type="match status" value="1"/>
</dbReference>
<gene>
    <name evidence="7" type="ORF">TST_1371</name>
</gene>
<dbReference type="Proteomes" id="UP000063234">
    <property type="component" value="Chromosome"/>
</dbReference>
<dbReference type="EMBL" id="AP013035">
    <property type="protein sequence ID" value="BAT72158.1"/>
    <property type="molecule type" value="Genomic_DNA"/>
</dbReference>
<dbReference type="SUPFAM" id="SSF103647">
    <property type="entry name" value="TSP type-3 repeat"/>
    <property type="match status" value="1"/>
</dbReference>
<dbReference type="Pfam" id="PF00092">
    <property type="entry name" value="VWA"/>
    <property type="match status" value="1"/>
</dbReference>
<dbReference type="InterPro" id="IPR036465">
    <property type="entry name" value="vWFA_dom_sf"/>
</dbReference>
<evidence type="ECO:0000313" key="8">
    <source>
        <dbReference type="Proteomes" id="UP000063234"/>
    </source>
</evidence>
<dbReference type="GO" id="GO:0009279">
    <property type="term" value="C:cell outer membrane"/>
    <property type="evidence" value="ECO:0007669"/>
    <property type="project" value="UniProtKB-SubCell"/>
</dbReference>
<dbReference type="SMART" id="SM00327">
    <property type="entry name" value="VWA"/>
    <property type="match status" value="1"/>
</dbReference>
<evidence type="ECO:0000256" key="1">
    <source>
        <dbReference type="ARBA" id="ARBA00004442"/>
    </source>
</evidence>
<dbReference type="PROSITE" id="PS50234">
    <property type="entry name" value="VWFA"/>
    <property type="match status" value="1"/>
</dbReference>
<dbReference type="SUPFAM" id="SSF103088">
    <property type="entry name" value="OmpA-like"/>
    <property type="match status" value="1"/>
</dbReference>
<dbReference type="PANTHER" id="PTHR30329:SF21">
    <property type="entry name" value="LIPOPROTEIN YIAD-RELATED"/>
    <property type="match status" value="1"/>
</dbReference>
<evidence type="ECO:0000256" key="4">
    <source>
        <dbReference type="PROSITE-ProRule" id="PRU00473"/>
    </source>
</evidence>
<dbReference type="InterPro" id="IPR006664">
    <property type="entry name" value="OMP_bac"/>
</dbReference>
<dbReference type="KEGG" id="ttk:TST_1371"/>
<dbReference type="GO" id="GO:0005509">
    <property type="term" value="F:calcium ion binding"/>
    <property type="evidence" value="ECO:0007669"/>
    <property type="project" value="InterPro"/>
</dbReference>
<reference evidence="8" key="1">
    <citation type="journal article" date="2018" name="Science">
        <title>A primordial and reversible TCA cycle in a facultatively chemolithoautotrophic thermophile.</title>
        <authorList>
            <person name="Nunoura T."/>
            <person name="Chikaraishi Y."/>
            <person name="Izaki R."/>
            <person name="Suwa T."/>
            <person name="Sato T."/>
            <person name="Harada T."/>
            <person name="Mori K."/>
            <person name="Kato Y."/>
            <person name="Miyazaki M."/>
            <person name="Shimamura S."/>
            <person name="Yanagawa K."/>
            <person name="Shuto A."/>
            <person name="Ohkouchi N."/>
            <person name="Fujita N."/>
            <person name="Takaki Y."/>
            <person name="Atomi H."/>
            <person name="Takai K."/>
        </authorList>
    </citation>
    <scope>NUCLEOTIDE SEQUENCE [LARGE SCALE GENOMIC DNA]</scope>
    <source>
        <strain evidence="8">DSM 17441 / JCM 13301 / NBRC 103674 / ABI70S6</strain>
    </source>
</reference>
<feature type="domain" description="OmpA-like" evidence="6">
    <location>
        <begin position="269"/>
        <end position="384"/>
    </location>
</feature>
<keyword evidence="2 4" id="KW-0472">Membrane</keyword>
<evidence type="ECO:0000256" key="3">
    <source>
        <dbReference type="ARBA" id="ARBA00023237"/>
    </source>
</evidence>
<dbReference type="PRINTS" id="PR01021">
    <property type="entry name" value="OMPADOMAIN"/>
</dbReference>
<dbReference type="SUPFAM" id="SSF53300">
    <property type="entry name" value="vWA-like"/>
    <property type="match status" value="1"/>
</dbReference>
<evidence type="ECO:0000313" key="7">
    <source>
        <dbReference type="EMBL" id="BAT72158.1"/>
    </source>
</evidence>
<dbReference type="STRING" id="1298851.TST_1371"/>
<evidence type="ECO:0000259" key="6">
    <source>
        <dbReference type="PROSITE" id="PS51123"/>
    </source>
</evidence>
<name>A0A0S3QV02_THET7</name>
<sequence>MRKEGNMRKLLLYLGLLGLVWGISGYTARAETKIVKECDAFVLLVDESSSMFGPGNEGTKMETAKSILEKMNQLIPSADYQCALLGFSYDKEREESYSTKFYYPMGKYDKSKLGEVIQELEATRCWTTVGYGLEKAGELLKGVNGKLAIIVVSDGEDNSDYPRTPAEVAKNLKDTYGDRLCIYAIQVGESEEGRKVLDSVVNIVGCGKVVSAFELSDEDSMKEFVKEVFGYEEVVPPVVEKPAPPEDSDGDGVIDSLDKCPDTPKGAKVNAMGCWKPGVVYFDTDSAEIKPEFVPVLEEILNVMKLNPELKLGILGYTDSVGSEEYNYKLSLRRAEAVKQWFVEHGICGCRVNTKGFGEKYPAAPNDTEEGRARNRRVEFVIVR</sequence>
<organism evidence="7 8">
    <name type="scientific">Thermosulfidibacter takaii (strain DSM 17441 / JCM 13301 / NBRC 103674 / ABI70S6)</name>
    <dbReference type="NCBI Taxonomy" id="1298851"/>
    <lineage>
        <taxon>Bacteria</taxon>
        <taxon>Pseudomonadati</taxon>
        <taxon>Thermosulfidibacterota</taxon>
        <taxon>Thermosulfidibacteria</taxon>
        <taxon>Thermosulfidibacterales</taxon>
        <taxon>Thermosulfidibacteraceae</taxon>
    </lineage>
</organism>
<dbReference type="InterPro" id="IPR050330">
    <property type="entry name" value="Bact_OuterMem_StrucFunc"/>
</dbReference>
<dbReference type="CDD" id="cd00198">
    <property type="entry name" value="vWFA"/>
    <property type="match status" value="1"/>
</dbReference>
<protein>
    <submittedName>
        <fullName evidence="7">OmpA-OmpF porin, OOP family</fullName>
    </submittedName>
</protein>
<feature type="domain" description="VWFA" evidence="5">
    <location>
        <begin position="40"/>
        <end position="228"/>
    </location>
</feature>
<dbReference type="PROSITE" id="PS51123">
    <property type="entry name" value="OMPA_2"/>
    <property type="match status" value="1"/>
</dbReference>
<dbReference type="AlphaFoldDB" id="A0A0S3QV02"/>
<dbReference type="CDD" id="cd07185">
    <property type="entry name" value="OmpA_C-like"/>
    <property type="match status" value="1"/>
</dbReference>
<dbReference type="InterPro" id="IPR036737">
    <property type="entry name" value="OmpA-like_sf"/>
</dbReference>